<proteinExistence type="predicted"/>
<dbReference type="Proteomes" id="UP000000531">
    <property type="component" value="Chromosome"/>
</dbReference>
<protein>
    <submittedName>
        <fullName evidence="1">Uncharacterized protein</fullName>
    </submittedName>
</protein>
<dbReference type="AlphaFoldDB" id="Q5HLW5"/>
<name>Q5HLW5_STAEQ</name>
<evidence type="ECO:0000313" key="1">
    <source>
        <dbReference type="EMBL" id="AAW55239.1"/>
    </source>
</evidence>
<organism evidence="1 2">
    <name type="scientific">Staphylococcus epidermidis (strain ATCC 35984 / DSM 28319 / BCRC 17069 / CCUG 31568 / BM 3577 / RP62A)</name>
    <dbReference type="NCBI Taxonomy" id="176279"/>
    <lineage>
        <taxon>Bacteria</taxon>
        <taxon>Bacillati</taxon>
        <taxon>Bacillota</taxon>
        <taxon>Bacilli</taxon>
        <taxon>Bacillales</taxon>
        <taxon>Staphylococcaceae</taxon>
        <taxon>Staphylococcus</taxon>
    </lineage>
</organism>
<sequence>MTRFILNLIIHSLTLDFIFSKFTNCTSYAFPSDIEKLTINIYIT</sequence>
<keyword evidence="2" id="KW-1185">Reference proteome</keyword>
<evidence type="ECO:0000313" key="2">
    <source>
        <dbReference type="Proteomes" id="UP000000531"/>
    </source>
</evidence>
<accession>Q5HLW5</accession>
<reference evidence="1 2" key="1">
    <citation type="journal article" date="2005" name="J. Bacteriol.">
        <title>Insights on evolution of virulence and resistance from the complete genome analysis of an early methicillin-resistant Staphylococcus aureus strain and a biofilm-producing methicillin-resistant Staphylococcus epidermidis strain.</title>
        <authorList>
            <person name="Gill S.R."/>
            <person name="Fouts D.E."/>
            <person name="Archer G.L."/>
            <person name="Mongodin E.F."/>
            <person name="Deboy R.T."/>
            <person name="Ravel J."/>
            <person name="Paulsen I.T."/>
            <person name="Kolonay J.F."/>
            <person name="Brinkac L."/>
            <person name="Beanan M."/>
            <person name="Dodson R.J."/>
            <person name="Daugherty S.C."/>
            <person name="Madupu R."/>
            <person name="Angiuoli S.V."/>
            <person name="Durkin A.S."/>
            <person name="Haft D.H."/>
            <person name="Vamathevan J."/>
            <person name="Khouri H."/>
            <person name="Utterback T."/>
            <person name="Lee C."/>
            <person name="Dimitrov G."/>
            <person name="Jiang L."/>
            <person name="Qin H."/>
            <person name="Weidman J."/>
            <person name="Tran K."/>
            <person name="Kang K."/>
            <person name="Hance I.R."/>
            <person name="Nelson K.E."/>
            <person name="Fraser C.M."/>
        </authorList>
    </citation>
    <scope>NUCLEOTIDE SEQUENCE [LARGE SCALE GENOMIC DNA]</scope>
    <source>
        <strain evidence="2">ATCC 35984 / RP62A</strain>
    </source>
</reference>
<gene>
    <name evidence="1" type="ordered locus">SERP1867</name>
</gene>
<dbReference type="HOGENOM" id="CLU_3222339_0_0_9"/>
<dbReference type="KEGG" id="ser:SERP1867"/>
<dbReference type="EMBL" id="CP000029">
    <property type="protein sequence ID" value="AAW55239.1"/>
    <property type="molecule type" value="Genomic_DNA"/>
</dbReference>